<sequence length="77" mass="8737">MFGLVPESFETYQIVEPNDIIIRCTDLQNDQTSLRTGLAQDKGIITSAYLNLKVINNYSAKFFALLSSCFRHYQSAL</sequence>
<name>A0A2X1PV11_HAEIF</name>
<dbReference type="Proteomes" id="UP000249936">
    <property type="component" value="Unassembled WGS sequence"/>
</dbReference>
<gene>
    <name evidence="1" type="primary">hsdS2_3</name>
    <name evidence="1" type="ORF">NCTC11872_00609</name>
</gene>
<accession>A0A2X1PV11</accession>
<proteinExistence type="predicted"/>
<dbReference type="AlphaFoldDB" id="A0A2X1PV11"/>
<evidence type="ECO:0000313" key="2">
    <source>
        <dbReference type="Proteomes" id="UP000249936"/>
    </source>
</evidence>
<dbReference type="EMBL" id="UASK01000004">
    <property type="protein sequence ID" value="SPX41025.1"/>
    <property type="molecule type" value="Genomic_DNA"/>
</dbReference>
<dbReference type="SUPFAM" id="SSF116734">
    <property type="entry name" value="DNA methylase specificity domain"/>
    <property type="match status" value="1"/>
</dbReference>
<evidence type="ECO:0000313" key="1">
    <source>
        <dbReference type="EMBL" id="SPX41025.1"/>
    </source>
</evidence>
<protein>
    <submittedName>
        <fullName evidence="1">Probable type I restriction modification system, specificity component HsdS2</fullName>
    </submittedName>
</protein>
<reference evidence="1 2" key="1">
    <citation type="submission" date="2018-06" db="EMBL/GenBank/DDBJ databases">
        <authorList>
            <consortium name="Pathogen Informatics"/>
            <person name="Doyle S."/>
        </authorList>
    </citation>
    <scope>NUCLEOTIDE SEQUENCE [LARGE SCALE GENOMIC DNA]</scope>
    <source>
        <strain evidence="1 2">NCTC11872</strain>
    </source>
</reference>
<organism evidence="1 2">
    <name type="scientific">Haemophilus influenzae</name>
    <dbReference type="NCBI Taxonomy" id="727"/>
    <lineage>
        <taxon>Bacteria</taxon>
        <taxon>Pseudomonadati</taxon>
        <taxon>Pseudomonadota</taxon>
        <taxon>Gammaproteobacteria</taxon>
        <taxon>Pasteurellales</taxon>
        <taxon>Pasteurellaceae</taxon>
        <taxon>Haemophilus</taxon>
    </lineage>
</organism>